<dbReference type="InterPro" id="IPR044821">
    <property type="entry name" value="At1g28695/At4g15970-like"/>
</dbReference>
<evidence type="ECO:0000313" key="4">
    <source>
        <dbReference type="RefSeq" id="XP_016649073.1"/>
    </source>
</evidence>
<dbReference type="Proteomes" id="UP000694861">
    <property type="component" value="Linkage group LG4"/>
</dbReference>
<feature type="domain" description="Nucleotide-diphospho-sugar transferase" evidence="1">
    <location>
        <begin position="19"/>
        <end position="193"/>
    </location>
</feature>
<dbReference type="InterPro" id="IPR005069">
    <property type="entry name" value="Nucl-diP-sugar_transferase"/>
</dbReference>
<evidence type="ECO:0000259" key="1">
    <source>
        <dbReference type="Pfam" id="PF03407"/>
    </source>
</evidence>
<keyword evidence="2" id="KW-1185">Reference proteome</keyword>
<evidence type="ECO:0000313" key="2">
    <source>
        <dbReference type="Proteomes" id="UP000694861"/>
    </source>
</evidence>
<dbReference type="PANTHER" id="PTHR46038:SF37">
    <property type="entry name" value="GLYCOSYLTRANSFERASE"/>
    <property type="match status" value="1"/>
</dbReference>
<organism evidence="2 4">
    <name type="scientific">Prunus mume</name>
    <name type="common">Japanese apricot</name>
    <name type="synonym">Armeniaca mume</name>
    <dbReference type="NCBI Taxonomy" id="102107"/>
    <lineage>
        <taxon>Eukaryota</taxon>
        <taxon>Viridiplantae</taxon>
        <taxon>Streptophyta</taxon>
        <taxon>Embryophyta</taxon>
        <taxon>Tracheophyta</taxon>
        <taxon>Spermatophyta</taxon>
        <taxon>Magnoliopsida</taxon>
        <taxon>eudicotyledons</taxon>
        <taxon>Gunneridae</taxon>
        <taxon>Pentapetalae</taxon>
        <taxon>rosids</taxon>
        <taxon>fabids</taxon>
        <taxon>Rosales</taxon>
        <taxon>Rosaceae</taxon>
        <taxon>Amygdaloideae</taxon>
        <taxon>Amygdaleae</taxon>
        <taxon>Prunus</taxon>
    </lineage>
</organism>
<dbReference type="GeneID" id="103330401"/>
<accession>A0ABM1LNU6</accession>
<name>A0ABM1LNU6_PRUMU</name>
<dbReference type="RefSeq" id="XP_008231199.2">
    <property type="nucleotide sequence ID" value="XM_008232977.2"/>
</dbReference>
<sequence length="226" mass="26067">MALESLDHCHFRQASISVLQVLHPHCFQLTPIGVSKPSTGEQLHQHSRDRHDLLHKVLQLGYNLVFTEVDVMWFRNPIPHFNPQDEVTIPCDLEPKDGSNKQDRGLFYVKSNDISVEFFNYLKLVGVLYPNTPFESLCEIATEQEIMEMLGMRIKFLDKADFGGFCQPLKNNSEFHTMQANCCEKIESKVHDLKLVLDDWRNFTRQSSNNSLGTLSSWRAPDKCIQ</sequence>
<dbReference type="RefSeq" id="XP_016649073.1">
    <property type="nucleotide sequence ID" value="XM_016793587.1"/>
</dbReference>
<reference evidence="2" key="2">
    <citation type="journal article" date="2012" name="Nat. Commun.">
        <title>The genome of Prunus mume.</title>
        <authorList>
            <person name="Zhang Q."/>
            <person name="Chen W."/>
            <person name="Sun L."/>
            <person name="Zhao F."/>
            <person name="Huang B."/>
            <person name="Yang W."/>
            <person name="Tao Y."/>
            <person name="Wang J."/>
            <person name="Yuan Z."/>
            <person name="Fan G."/>
            <person name="Xing Z."/>
            <person name="Han C."/>
            <person name="Pan H."/>
            <person name="Zhong X."/>
            <person name="Shi W."/>
            <person name="Liang X."/>
            <person name="Du D."/>
            <person name="Sun F."/>
            <person name="Xu Z."/>
            <person name="Hao R."/>
            <person name="Lv T."/>
            <person name="Lv Y."/>
            <person name="Zheng Z."/>
            <person name="Sun M."/>
            <person name="Luo L."/>
            <person name="Cai M."/>
            <person name="Gao Y."/>
            <person name="Wang J."/>
            <person name="Yin Y."/>
            <person name="Xu X."/>
            <person name="Cheng T."/>
            <person name="Wang J."/>
        </authorList>
    </citation>
    <scope>NUCLEOTIDE SEQUENCE [LARGE SCALE GENOMIC DNA]</scope>
</reference>
<reference evidence="2" key="1">
    <citation type="journal article" date="1997" name="Nucleic Acids Res.">
        <title>tRNAscan-SE: a program for improved detection of transfer RNA genes in genomic sequence.</title>
        <authorList>
            <person name="Lowe T.M."/>
            <person name="Eddy S.R."/>
        </authorList>
    </citation>
    <scope>NUCLEOTIDE SEQUENCE [LARGE SCALE GENOMIC DNA]</scope>
</reference>
<reference evidence="3 4" key="3">
    <citation type="submission" date="2025-05" db="UniProtKB">
        <authorList>
            <consortium name="RefSeq"/>
        </authorList>
    </citation>
    <scope>IDENTIFICATION</scope>
</reference>
<dbReference type="PANTHER" id="PTHR46038">
    <property type="entry name" value="EXPRESSED PROTEIN-RELATED"/>
    <property type="match status" value="1"/>
</dbReference>
<proteinExistence type="predicted"/>
<dbReference type="Pfam" id="PF03407">
    <property type="entry name" value="Nucleotid_trans"/>
    <property type="match status" value="1"/>
</dbReference>
<evidence type="ECO:0000313" key="3">
    <source>
        <dbReference type="RefSeq" id="XP_008231199.2"/>
    </source>
</evidence>
<protein>
    <submittedName>
        <fullName evidence="3 4">Uncharacterized protein At4g15970</fullName>
    </submittedName>
</protein>
<gene>
    <name evidence="3 4" type="primary">LOC103330401</name>
</gene>